<dbReference type="Proteomes" id="UP000218542">
    <property type="component" value="Unassembled WGS sequence"/>
</dbReference>
<feature type="domain" description="Histidine kinase" evidence="10">
    <location>
        <begin position="386"/>
        <end position="610"/>
    </location>
</feature>
<feature type="modified residue" description="4-aspartylphosphate" evidence="9">
    <location>
        <position position="680"/>
    </location>
</feature>
<dbReference type="CDD" id="cd00082">
    <property type="entry name" value="HisKA"/>
    <property type="match status" value="1"/>
</dbReference>
<keyword evidence="5" id="KW-0547">Nucleotide-binding</keyword>
<evidence type="ECO:0000256" key="4">
    <source>
        <dbReference type="ARBA" id="ARBA00022679"/>
    </source>
</evidence>
<name>A0A286TUF5_9BACT</name>
<evidence type="ECO:0000259" key="12">
    <source>
        <dbReference type="PROSITE" id="PS50112"/>
    </source>
</evidence>
<feature type="domain" description="PAC" evidence="13">
    <location>
        <begin position="321"/>
        <end position="373"/>
    </location>
</feature>
<dbReference type="PROSITE" id="PS50110">
    <property type="entry name" value="RESPONSE_REGULATORY"/>
    <property type="match status" value="2"/>
</dbReference>
<protein>
    <recommendedName>
        <fullName evidence="2">histidine kinase</fullName>
        <ecNumber evidence="2">2.7.13.3</ecNumber>
    </recommendedName>
</protein>
<dbReference type="PROSITE" id="PS50109">
    <property type="entry name" value="HIS_KIN"/>
    <property type="match status" value="1"/>
</dbReference>
<evidence type="ECO:0000259" key="11">
    <source>
        <dbReference type="PROSITE" id="PS50110"/>
    </source>
</evidence>
<evidence type="ECO:0000256" key="5">
    <source>
        <dbReference type="ARBA" id="ARBA00022741"/>
    </source>
</evidence>
<dbReference type="SMART" id="SM00091">
    <property type="entry name" value="PAS"/>
    <property type="match status" value="2"/>
</dbReference>
<evidence type="ECO:0000256" key="7">
    <source>
        <dbReference type="ARBA" id="ARBA00022840"/>
    </source>
</evidence>
<dbReference type="SMART" id="SM00388">
    <property type="entry name" value="HisKA"/>
    <property type="match status" value="1"/>
</dbReference>
<dbReference type="Gene3D" id="3.40.50.2300">
    <property type="match status" value="2"/>
</dbReference>
<evidence type="ECO:0000256" key="6">
    <source>
        <dbReference type="ARBA" id="ARBA00022777"/>
    </source>
</evidence>
<dbReference type="InterPro" id="IPR013655">
    <property type="entry name" value="PAS_fold_3"/>
</dbReference>
<dbReference type="InterPro" id="IPR036890">
    <property type="entry name" value="HATPase_C_sf"/>
</dbReference>
<dbReference type="AlphaFoldDB" id="A0A286TUF5"/>
<evidence type="ECO:0000256" key="8">
    <source>
        <dbReference type="ARBA" id="ARBA00023012"/>
    </source>
</evidence>
<dbReference type="Gene3D" id="1.10.287.130">
    <property type="match status" value="1"/>
</dbReference>
<comment type="catalytic activity">
    <reaction evidence="1">
        <text>ATP + protein L-histidine = ADP + protein N-phospho-L-histidine.</text>
        <dbReference type="EC" id="2.7.13.3"/>
    </reaction>
</comment>
<keyword evidence="15" id="KW-1185">Reference proteome</keyword>
<dbReference type="OrthoDB" id="5287556at2"/>
<evidence type="ECO:0000313" key="14">
    <source>
        <dbReference type="EMBL" id="GAX59508.1"/>
    </source>
</evidence>
<proteinExistence type="predicted"/>
<dbReference type="GO" id="GO:0000155">
    <property type="term" value="F:phosphorelay sensor kinase activity"/>
    <property type="evidence" value="ECO:0007669"/>
    <property type="project" value="InterPro"/>
</dbReference>
<dbReference type="PRINTS" id="PR00344">
    <property type="entry name" value="BCTRLSENSOR"/>
</dbReference>
<accession>A0A286TUF5</accession>
<evidence type="ECO:0000259" key="13">
    <source>
        <dbReference type="PROSITE" id="PS50113"/>
    </source>
</evidence>
<dbReference type="CDD" id="cd00156">
    <property type="entry name" value="REC"/>
    <property type="match status" value="2"/>
</dbReference>
<dbReference type="InterPro" id="IPR011006">
    <property type="entry name" value="CheY-like_superfamily"/>
</dbReference>
<dbReference type="InterPro" id="IPR004358">
    <property type="entry name" value="Sig_transdc_His_kin-like_C"/>
</dbReference>
<dbReference type="Pfam" id="PF02518">
    <property type="entry name" value="HATPase_c"/>
    <property type="match status" value="1"/>
</dbReference>
<dbReference type="InterPro" id="IPR001610">
    <property type="entry name" value="PAC"/>
</dbReference>
<dbReference type="InterPro" id="IPR000014">
    <property type="entry name" value="PAS"/>
</dbReference>
<dbReference type="SMART" id="SM00387">
    <property type="entry name" value="HATPase_c"/>
    <property type="match status" value="1"/>
</dbReference>
<dbReference type="Pfam" id="PF08447">
    <property type="entry name" value="PAS_3"/>
    <property type="match status" value="1"/>
</dbReference>
<dbReference type="SMART" id="SM00086">
    <property type="entry name" value="PAC"/>
    <property type="match status" value="1"/>
</dbReference>
<dbReference type="SUPFAM" id="SSF52172">
    <property type="entry name" value="CheY-like"/>
    <property type="match status" value="2"/>
</dbReference>
<evidence type="ECO:0000256" key="2">
    <source>
        <dbReference type="ARBA" id="ARBA00012438"/>
    </source>
</evidence>
<dbReference type="Pfam" id="PF00512">
    <property type="entry name" value="HisKA"/>
    <property type="match status" value="1"/>
</dbReference>
<dbReference type="InterPro" id="IPR001789">
    <property type="entry name" value="Sig_transdc_resp-reg_receiver"/>
</dbReference>
<dbReference type="PROSITE" id="PS50112">
    <property type="entry name" value="PAS"/>
    <property type="match status" value="1"/>
</dbReference>
<feature type="domain" description="Response regulatory" evidence="11">
    <location>
        <begin position="6"/>
        <end position="122"/>
    </location>
</feature>
<feature type="domain" description="PAS" evidence="12">
    <location>
        <begin position="247"/>
        <end position="317"/>
    </location>
</feature>
<feature type="domain" description="Response regulatory" evidence="11">
    <location>
        <begin position="629"/>
        <end position="745"/>
    </location>
</feature>
<dbReference type="RefSeq" id="WP_096892633.1">
    <property type="nucleotide sequence ID" value="NZ_BAOS01000003.1"/>
</dbReference>
<dbReference type="CDD" id="cd00130">
    <property type="entry name" value="PAS"/>
    <property type="match status" value="1"/>
</dbReference>
<dbReference type="Gene3D" id="3.30.450.20">
    <property type="entry name" value="PAS domain"/>
    <property type="match status" value="1"/>
</dbReference>
<evidence type="ECO:0000256" key="1">
    <source>
        <dbReference type="ARBA" id="ARBA00000085"/>
    </source>
</evidence>
<evidence type="ECO:0000313" key="15">
    <source>
        <dbReference type="Proteomes" id="UP000218542"/>
    </source>
</evidence>
<organism evidence="14 15">
    <name type="scientific">Candidatus Scalindua japonica</name>
    <dbReference type="NCBI Taxonomy" id="1284222"/>
    <lineage>
        <taxon>Bacteria</taxon>
        <taxon>Pseudomonadati</taxon>
        <taxon>Planctomycetota</taxon>
        <taxon>Candidatus Brocadiia</taxon>
        <taxon>Candidatus Brocadiales</taxon>
        <taxon>Candidatus Scalinduaceae</taxon>
        <taxon>Candidatus Scalindua</taxon>
    </lineage>
</organism>
<sequence length="747" mass="85190">MNKSIHVLVVEDSEDDTLLIIEEIRRGGFEPTFERVETYEHMEVALDKGGWDVVISDYAMPIFNAPAALKLLQEKKSNVPFIIISGAIGEDVAVAMMKAGAHDYLMKDNLARLVPAIEREMQEASNRTERIQIKREIEHLASFPQMNTDPILEVNFYGMVTFYNSAACKIIDKLGLKKDANLFYHKDIKEILKGINKKNGKHLCRDVKIGSLTFEENIYLIPEFKVLRIYARDITERKQAEEKLYESEVRFRSIFEQAAVGIIHVAGNGRFLKANKCFCKIIGYTELEILERTFWDITHPDDIHKQEQSRRNVLEGKASSYNIEKRYIRKDNSIIWVNLSVSLVRKPGGEPHYFVSVVEEITERKKIQETLLQSEKLRSLGTITAGIAHDFNNILTPIKGYADIMLKKLPSSDPLYENLEHILKSVYRAEEMVKQILLFSKKAKIEQKPVALGLIVEEVVNLLQPIIPTTIEIRQRLDDSCEKIQADPSQMHQLIMNLCTNALQAMEEKGGVLTIDMKQVKIDGLTAKYHLNLNEAEYIRLTVTDTGIGMDKATKNRIFEPFFTTKAVDKGTGLGMSMVHGIVNSHHGDIHVYSSPGKGTSFHIFLPVIKYELEPEKRETAEIVCGQESILVVDDNEDVTKIMKQMLESLGYKVDIYKISIEALKAFHKQPDKYDLLISDLTMPKMTGLDLSEKIQKLHPGFPIIIITGYCDTLTKDTQREYGIKKIIKKPIMMEELAKTVREILDK</sequence>
<evidence type="ECO:0000256" key="9">
    <source>
        <dbReference type="PROSITE-ProRule" id="PRU00169"/>
    </source>
</evidence>
<dbReference type="NCBIfam" id="TIGR00229">
    <property type="entry name" value="sensory_box"/>
    <property type="match status" value="1"/>
</dbReference>
<keyword evidence="8" id="KW-0902">Two-component regulatory system</keyword>
<keyword evidence="7" id="KW-0067">ATP-binding</keyword>
<keyword evidence="4" id="KW-0808">Transferase</keyword>
<dbReference type="InterPro" id="IPR003661">
    <property type="entry name" value="HisK_dim/P_dom"/>
</dbReference>
<dbReference type="GO" id="GO:0005524">
    <property type="term" value="F:ATP binding"/>
    <property type="evidence" value="ECO:0007669"/>
    <property type="project" value="UniProtKB-KW"/>
</dbReference>
<comment type="caution">
    <text evidence="14">The sequence shown here is derived from an EMBL/GenBank/DDBJ whole genome shotgun (WGS) entry which is preliminary data.</text>
</comment>
<keyword evidence="6 14" id="KW-0418">Kinase</keyword>
<dbReference type="InterPro" id="IPR003594">
    <property type="entry name" value="HATPase_dom"/>
</dbReference>
<keyword evidence="3 9" id="KW-0597">Phosphoprotein</keyword>
<dbReference type="InterPro" id="IPR000700">
    <property type="entry name" value="PAS-assoc_C"/>
</dbReference>
<dbReference type="Gene3D" id="3.30.565.10">
    <property type="entry name" value="Histidine kinase-like ATPase, C-terminal domain"/>
    <property type="match status" value="1"/>
</dbReference>
<dbReference type="SMART" id="SM00448">
    <property type="entry name" value="REC"/>
    <property type="match status" value="2"/>
</dbReference>
<dbReference type="PANTHER" id="PTHR43065:SF46">
    <property type="entry name" value="C4-DICARBOXYLATE TRANSPORT SENSOR PROTEIN DCTB"/>
    <property type="match status" value="1"/>
</dbReference>
<dbReference type="SUPFAM" id="SSF47384">
    <property type="entry name" value="Homodimeric domain of signal transducing histidine kinase"/>
    <property type="match status" value="1"/>
</dbReference>
<evidence type="ECO:0000259" key="10">
    <source>
        <dbReference type="PROSITE" id="PS50109"/>
    </source>
</evidence>
<gene>
    <name evidence="14" type="ORF">SCALIN_C03_0165</name>
</gene>
<reference evidence="14 15" key="1">
    <citation type="journal article" date="2017" name="Environ. Microbiol. Rep.">
        <title>Genetic diversity of marine anaerobic ammonium-oxidizing bacteria as revealed by genomic and proteomic analyses of 'Candidatus Scalindua japonica'.</title>
        <authorList>
            <person name="Oshiki M."/>
            <person name="Mizuto K."/>
            <person name="Kimura Z."/>
            <person name="Kindaichi T."/>
            <person name="Satoh H."/>
            <person name="Okabe S."/>
        </authorList>
    </citation>
    <scope>NUCLEOTIDE SEQUENCE [LARGE SCALE GENOMIC DNA]</scope>
    <source>
        <strain evidence="15">husup-a2</strain>
    </source>
</reference>
<dbReference type="InterPro" id="IPR035965">
    <property type="entry name" value="PAS-like_dom_sf"/>
</dbReference>
<dbReference type="EMBL" id="BAOS01000003">
    <property type="protein sequence ID" value="GAX59508.1"/>
    <property type="molecule type" value="Genomic_DNA"/>
</dbReference>
<dbReference type="SUPFAM" id="SSF55874">
    <property type="entry name" value="ATPase domain of HSP90 chaperone/DNA topoisomerase II/histidine kinase"/>
    <property type="match status" value="1"/>
</dbReference>
<feature type="modified residue" description="4-aspartylphosphate" evidence="9">
    <location>
        <position position="57"/>
    </location>
</feature>
<dbReference type="EC" id="2.7.13.3" evidence="2"/>
<dbReference type="PANTHER" id="PTHR43065">
    <property type="entry name" value="SENSOR HISTIDINE KINASE"/>
    <property type="match status" value="1"/>
</dbReference>
<dbReference type="PROSITE" id="PS50113">
    <property type="entry name" value="PAC"/>
    <property type="match status" value="1"/>
</dbReference>
<dbReference type="InterPro" id="IPR005467">
    <property type="entry name" value="His_kinase_dom"/>
</dbReference>
<dbReference type="InterPro" id="IPR036097">
    <property type="entry name" value="HisK_dim/P_sf"/>
</dbReference>
<dbReference type="Pfam" id="PF00072">
    <property type="entry name" value="Response_reg"/>
    <property type="match status" value="2"/>
</dbReference>
<evidence type="ECO:0000256" key="3">
    <source>
        <dbReference type="ARBA" id="ARBA00022553"/>
    </source>
</evidence>
<dbReference type="SUPFAM" id="SSF55785">
    <property type="entry name" value="PYP-like sensor domain (PAS domain)"/>
    <property type="match status" value="1"/>
</dbReference>